<gene>
    <name evidence="6" type="ORF">ACFSB2_21045</name>
</gene>
<dbReference type="InterPro" id="IPR006076">
    <property type="entry name" value="FAD-dep_OxRdtase"/>
</dbReference>
<keyword evidence="4 6" id="KW-0560">Oxidoreductase</keyword>
<evidence type="ECO:0000256" key="2">
    <source>
        <dbReference type="ARBA" id="ARBA00009410"/>
    </source>
</evidence>
<dbReference type="RefSeq" id="WP_377945079.1">
    <property type="nucleotide sequence ID" value="NZ_JBHUCX010000087.1"/>
</dbReference>
<accession>A0ABW4JM64</accession>
<comment type="similarity">
    <text evidence="2">Belongs to the DadA oxidoreductase family.</text>
</comment>
<evidence type="ECO:0000256" key="3">
    <source>
        <dbReference type="ARBA" id="ARBA00022630"/>
    </source>
</evidence>
<evidence type="ECO:0000259" key="5">
    <source>
        <dbReference type="Pfam" id="PF01266"/>
    </source>
</evidence>
<evidence type="ECO:0000313" key="7">
    <source>
        <dbReference type="Proteomes" id="UP001597079"/>
    </source>
</evidence>
<protein>
    <submittedName>
        <fullName evidence="6">NAD(P)/FAD-dependent oxidoreductase</fullName>
        <ecNumber evidence="6">1.-.-.-</ecNumber>
    </submittedName>
</protein>
<comment type="cofactor">
    <cofactor evidence="1">
        <name>FAD</name>
        <dbReference type="ChEBI" id="CHEBI:57692"/>
    </cofactor>
</comment>
<sequence length="377" mass="39229">MSTQAEVIVIGGGVVGAAAAYQLARSQVKVTLIDADHTGKATAAGAGIVSPASSFSPPAPYYPLSYAAASHYPKLIAQLAEDGETDTGYEVVGGLYVAANEEEAQRLVLVERLLLERKMAGAPNLGTIARLDAAEAKAYFPALGEITGAIYMSDAARLNGRYLCNALKQAAIRRGANVVHGEARIACSAGRVSAVHVDDDVLTADAVMICGGAWSNQFGAATGIDIPITPQKGQILHLQMAQRTDKWPIIVGFHSHYMLTFPEHRVVVGATRETGSGYDTRVTALGMQELLREALRIAPGLGAGSIAEVRVGLRPASPDNMPVLGAIPSVDGLYVATGHGAGGLTTGAYSGIAVAERILGNQLIDLAPFSVARFSAR</sequence>
<dbReference type="SUPFAM" id="SSF51905">
    <property type="entry name" value="FAD/NAD(P)-binding domain"/>
    <property type="match status" value="1"/>
</dbReference>
<dbReference type="Gene3D" id="3.30.9.10">
    <property type="entry name" value="D-Amino Acid Oxidase, subunit A, domain 2"/>
    <property type="match status" value="1"/>
</dbReference>
<evidence type="ECO:0000256" key="4">
    <source>
        <dbReference type="ARBA" id="ARBA00023002"/>
    </source>
</evidence>
<reference evidence="7" key="1">
    <citation type="journal article" date="2019" name="Int. J. Syst. Evol. Microbiol.">
        <title>The Global Catalogue of Microorganisms (GCM) 10K type strain sequencing project: providing services to taxonomists for standard genome sequencing and annotation.</title>
        <authorList>
            <consortium name="The Broad Institute Genomics Platform"/>
            <consortium name="The Broad Institute Genome Sequencing Center for Infectious Disease"/>
            <person name="Wu L."/>
            <person name="Ma J."/>
        </authorList>
    </citation>
    <scope>NUCLEOTIDE SEQUENCE [LARGE SCALE GENOMIC DNA]</scope>
    <source>
        <strain evidence="7">CGMCC 1.12286</strain>
    </source>
</reference>
<proteinExistence type="inferred from homology"/>
<organism evidence="6 7">
    <name type="scientific">Alicyclobacillus fodiniaquatilis</name>
    <dbReference type="NCBI Taxonomy" id="1661150"/>
    <lineage>
        <taxon>Bacteria</taxon>
        <taxon>Bacillati</taxon>
        <taxon>Bacillota</taxon>
        <taxon>Bacilli</taxon>
        <taxon>Bacillales</taxon>
        <taxon>Alicyclobacillaceae</taxon>
        <taxon>Alicyclobacillus</taxon>
    </lineage>
</organism>
<dbReference type="Proteomes" id="UP001597079">
    <property type="component" value="Unassembled WGS sequence"/>
</dbReference>
<dbReference type="PANTHER" id="PTHR13847">
    <property type="entry name" value="SARCOSINE DEHYDROGENASE-RELATED"/>
    <property type="match status" value="1"/>
</dbReference>
<dbReference type="InterPro" id="IPR036188">
    <property type="entry name" value="FAD/NAD-bd_sf"/>
</dbReference>
<dbReference type="SUPFAM" id="SSF54373">
    <property type="entry name" value="FAD-linked reductases, C-terminal domain"/>
    <property type="match status" value="1"/>
</dbReference>
<dbReference type="EC" id="1.-.-.-" evidence="6"/>
<evidence type="ECO:0000256" key="1">
    <source>
        <dbReference type="ARBA" id="ARBA00001974"/>
    </source>
</evidence>
<dbReference type="Pfam" id="PF01266">
    <property type="entry name" value="DAO"/>
    <property type="match status" value="1"/>
</dbReference>
<feature type="domain" description="FAD dependent oxidoreductase" evidence="5">
    <location>
        <begin position="7"/>
        <end position="357"/>
    </location>
</feature>
<name>A0ABW4JM64_9BACL</name>
<dbReference type="Gene3D" id="3.50.50.60">
    <property type="entry name" value="FAD/NAD(P)-binding domain"/>
    <property type="match status" value="1"/>
</dbReference>
<dbReference type="PANTHER" id="PTHR13847:SF286">
    <property type="entry name" value="D-AMINO ACID DEHYDROGENASE"/>
    <property type="match status" value="1"/>
</dbReference>
<comment type="caution">
    <text evidence="6">The sequence shown here is derived from an EMBL/GenBank/DDBJ whole genome shotgun (WGS) entry which is preliminary data.</text>
</comment>
<keyword evidence="7" id="KW-1185">Reference proteome</keyword>
<dbReference type="GO" id="GO:0016491">
    <property type="term" value="F:oxidoreductase activity"/>
    <property type="evidence" value="ECO:0007669"/>
    <property type="project" value="UniProtKB-KW"/>
</dbReference>
<evidence type="ECO:0000313" key="6">
    <source>
        <dbReference type="EMBL" id="MFD1677164.1"/>
    </source>
</evidence>
<dbReference type="EMBL" id="JBHUCX010000087">
    <property type="protein sequence ID" value="MFD1677164.1"/>
    <property type="molecule type" value="Genomic_DNA"/>
</dbReference>
<keyword evidence="3" id="KW-0285">Flavoprotein</keyword>